<dbReference type="OrthoDB" id="2789670at2759"/>
<evidence type="ECO:0000256" key="6">
    <source>
        <dbReference type="ARBA" id="ARBA00023033"/>
    </source>
</evidence>
<keyword evidence="4" id="KW-0560">Oxidoreductase</keyword>
<keyword evidence="7" id="KW-1185">Reference proteome</keyword>
<dbReference type="GO" id="GO:0016705">
    <property type="term" value="F:oxidoreductase activity, acting on paired donors, with incorporation or reduction of molecular oxygen"/>
    <property type="evidence" value="ECO:0007669"/>
    <property type="project" value="InterPro"/>
</dbReference>
<dbReference type="PANTHER" id="PTHR47953:SF16">
    <property type="entry name" value="CYTOCHROME P450 71D8"/>
    <property type="match status" value="1"/>
</dbReference>
<evidence type="ECO:0000256" key="3">
    <source>
        <dbReference type="ARBA" id="ARBA00022723"/>
    </source>
</evidence>
<evidence type="ECO:0000313" key="7">
    <source>
        <dbReference type="Proteomes" id="UP001652660"/>
    </source>
</evidence>
<evidence type="ECO:0000256" key="5">
    <source>
        <dbReference type="ARBA" id="ARBA00023004"/>
    </source>
</evidence>
<reference evidence="7" key="1">
    <citation type="journal article" date="2025" name="Foods">
        <title>Unveiling the Microbial Signatures of Arabica Coffee Cherries: Insights into Ripeness Specific Diversity, Functional Traits, and Implications for Quality and Safety.</title>
        <authorList>
            <consortium name="RefSeq"/>
            <person name="Tenea G.N."/>
            <person name="Cifuentes V."/>
            <person name="Reyes P."/>
            <person name="Cevallos-Vallejos M."/>
        </authorList>
    </citation>
    <scope>NUCLEOTIDE SEQUENCE [LARGE SCALE GENOMIC DNA]</scope>
</reference>
<proteinExistence type="inferred from homology"/>
<keyword evidence="3" id="KW-0479">Metal-binding</keyword>
<dbReference type="GeneID" id="113693509"/>
<comment type="similarity">
    <text evidence="1">Belongs to the cytochrome P450 family.</text>
</comment>
<dbReference type="GO" id="GO:0020037">
    <property type="term" value="F:heme binding"/>
    <property type="evidence" value="ECO:0007669"/>
    <property type="project" value="InterPro"/>
</dbReference>
<keyword evidence="5" id="KW-0408">Iron</keyword>
<dbReference type="AlphaFoldDB" id="A0A6P6SPS7"/>
<dbReference type="RefSeq" id="XP_027067840.1">
    <property type="nucleotide sequence ID" value="XM_027212039.1"/>
</dbReference>
<evidence type="ECO:0000256" key="4">
    <source>
        <dbReference type="ARBA" id="ARBA00023002"/>
    </source>
</evidence>
<gene>
    <name evidence="8" type="primary">LOC113693509</name>
</gene>
<dbReference type="InterPro" id="IPR001128">
    <property type="entry name" value="Cyt_P450"/>
</dbReference>
<sequence>MRKICIMELLSDKSVLSFHKIRQDEVLHLVEVIRQLAGKSVNITEQLFSHTSSMVCRAAFGQVSKEDRYKFVRLMKQVLALEEGFHMADLFLSYRIFHVLTGLKPELLKIHHKMDIIFENLIKEHINNHTRNKKFIADPNQKDLIDVLLQIRDSGDLQFPISNDDIKAIIFVVDP</sequence>
<evidence type="ECO:0000313" key="8">
    <source>
        <dbReference type="RefSeq" id="XP_027067840.1"/>
    </source>
</evidence>
<reference evidence="8" key="2">
    <citation type="submission" date="2025-08" db="UniProtKB">
        <authorList>
            <consortium name="RefSeq"/>
        </authorList>
    </citation>
    <scope>IDENTIFICATION</scope>
    <source>
        <tissue evidence="8">Leaves</tissue>
    </source>
</reference>
<evidence type="ECO:0000256" key="2">
    <source>
        <dbReference type="ARBA" id="ARBA00022617"/>
    </source>
</evidence>
<keyword evidence="6" id="KW-0503">Monooxygenase</keyword>
<dbReference type="Gene3D" id="1.10.630.10">
    <property type="entry name" value="Cytochrome P450"/>
    <property type="match status" value="1"/>
</dbReference>
<dbReference type="SUPFAM" id="SSF48264">
    <property type="entry name" value="Cytochrome P450"/>
    <property type="match status" value="1"/>
</dbReference>
<accession>A0A6P6SPS7</accession>
<name>A0A6P6SPS7_COFAR</name>
<organism evidence="7 8">
    <name type="scientific">Coffea arabica</name>
    <name type="common">Arabian coffee</name>
    <dbReference type="NCBI Taxonomy" id="13443"/>
    <lineage>
        <taxon>Eukaryota</taxon>
        <taxon>Viridiplantae</taxon>
        <taxon>Streptophyta</taxon>
        <taxon>Embryophyta</taxon>
        <taxon>Tracheophyta</taxon>
        <taxon>Spermatophyta</taxon>
        <taxon>Magnoliopsida</taxon>
        <taxon>eudicotyledons</taxon>
        <taxon>Gunneridae</taxon>
        <taxon>Pentapetalae</taxon>
        <taxon>asterids</taxon>
        <taxon>lamiids</taxon>
        <taxon>Gentianales</taxon>
        <taxon>Rubiaceae</taxon>
        <taxon>Ixoroideae</taxon>
        <taxon>Gardenieae complex</taxon>
        <taxon>Bertiereae - Coffeeae clade</taxon>
        <taxon>Coffeeae</taxon>
        <taxon>Coffea</taxon>
    </lineage>
</organism>
<dbReference type="GO" id="GO:0004497">
    <property type="term" value="F:monooxygenase activity"/>
    <property type="evidence" value="ECO:0007669"/>
    <property type="project" value="UniProtKB-KW"/>
</dbReference>
<dbReference type="InterPro" id="IPR052306">
    <property type="entry name" value="CYP450_71D"/>
</dbReference>
<protein>
    <submittedName>
        <fullName evidence="8">Premnaspirodiene oxygenase-like</fullName>
    </submittedName>
</protein>
<dbReference type="PANTHER" id="PTHR47953">
    <property type="entry name" value="OS08G0105600 PROTEIN"/>
    <property type="match status" value="1"/>
</dbReference>
<evidence type="ECO:0000256" key="1">
    <source>
        <dbReference type="ARBA" id="ARBA00010617"/>
    </source>
</evidence>
<dbReference type="GO" id="GO:0005506">
    <property type="term" value="F:iron ion binding"/>
    <property type="evidence" value="ECO:0007669"/>
    <property type="project" value="InterPro"/>
</dbReference>
<dbReference type="InterPro" id="IPR036396">
    <property type="entry name" value="Cyt_P450_sf"/>
</dbReference>
<keyword evidence="2" id="KW-0349">Heme</keyword>
<dbReference type="Proteomes" id="UP001652660">
    <property type="component" value="Chromosome 1e"/>
</dbReference>
<dbReference type="Pfam" id="PF00067">
    <property type="entry name" value="p450"/>
    <property type="match status" value="1"/>
</dbReference>